<gene>
    <name evidence="1" type="ORF">LCGC14_2880520</name>
</gene>
<reference evidence="1" key="1">
    <citation type="journal article" date="2015" name="Nature">
        <title>Complex archaea that bridge the gap between prokaryotes and eukaryotes.</title>
        <authorList>
            <person name="Spang A."/>
            <person name="Saw J.H."/>
            <person name="Jorgensen S.L."/>
            <person name="Zaremba-Niedzwiedzka K."/>
            <person name="Martijn J."/>
            <person name="Lind A.E."/>
            <person name="van Eijk R."/>
            <person name="Schleper C."/>
            <person name="Guy L."/>
            <person name="Ettema T.J."/>
        </authorList>
    </citation>
    <scope>NUCLEOTIDE SEQUENCE</scope>
</reference>
<dbReference type="AlphaFoldDB" id="A0A0F8Y0G4"/>
<comment type="caution">
    <text evidence="1">The sequence shown here is derived from an EMBL/GenBank/DDBJ whole genome shotgun (WGS) entry which is preliminary data.</text>
</comment>
<proteinExistence type="predicted"/>
<accession>A0A0F8Y0G4</accession>
<dbReference type="EMBL" id="LAZR01056166">
    <property type="protein sequence ID" value="KKK74763.1"/>
    <property type="molecule type" value="Genomic_DNA"/>
</dbReference>
<protein>
    <submittedName>
        <fullName evidence="1">Uncharacterized protein</fullName>
    </submittedName>
</protein>
<sequence length="63" mass="6931">MVVWAGRILRPPEVIYLPLGGLLPRPEPDLLPVVDGPFGGVFLDILRSLSLVYGQLCRCRCIA</sequence>
<organism evidence="1">
    <name type="scientific">marine sediment metagenome</name>
    <dbReference type="NCBI Taxonomy" id="412755"/>
    <lineage>
        <taxon>unclassified sequences</taxon>
        <taxon>metagenomes</taxon>
        <taxon>ecological metagenomes</taxon>
    </lineage>
</organism>
<evidence type="ECO:0000313" key="1">
    <source>
        <dbReference type="EMBL" id="KKK74763.1"/>
    </source>
</evidence>
<name>A0A0F8Y0G4_9ZZZZ</name>